<name>A0ACB9Z165_9PEZI</name>
<sequence length="651" mass="70647">MSFRKRNAVISSSTSSQAAPSRTENALIPGIRPSPLDGRPTTSTGTASLDNLLAGHAGLPLGTSLLIGEHGTTDFAGTLLRYYAAEGMIQGHQIHVLGLHESWRHTLPGLATDDKKSSSKSEVASNDKMKIAWRYESLSSGGAPRDRDAVQRQNSSAAGSASIFCHSFDLTKRLSPTDVKGQIGFHPSMSMPNLSSQETDTSSLKQFIKDIAYNSSSRPEEVLQFLHALRALLRQHSGKLTVIITLPLALYPRTTGLTRWMELLCDGVMELIPLQSNSKSEEQIQGLLKIHTLPIFHEKGGGSSETNSAHGDLSFSLSRSKDTAALAFVEMTSSTISRPPVRISKVAGRYLLFDIDDVMYLRRSHNICSVFVGTIPQNPQQNIFMGLPIELMPEEAQVLVDKSVGYVVDDAVFHPARFAALGDLERKRYLQSVKAEGRRAQIAAAESKQSQRPKITKKEKGKPKAAEEKSSNGGETDDLFGPTSPSFSPVSKPKEGVAEEPSEFAITPTTSDLLLTSPPEPGIDDPAVSVDVPPSYPLYAHLQDRGYYMMPGLRFGCDYNVYPGDPLRFHSHFQAASYGWDEEITVLDLVAGGRLGTNVKKGYLVGGAVTDAQGKVRDTASTQQEEESGAQKGGNPHAPHARAFCIEWAAM</sequence>
<reference evidence="1 2" key="1">
    <citation type="journal article" date="2022" name="New Phytol.">
        <title>Ecological generalism drives hyperdiversity of secondary metabolite gene clusters in xylarialean endophytes.</title>
        <authorList>
            <person name="Franco M.E.E."/>
            <person name="Wisecaver J.H."/>
            <person name="Arnold A.E."/>
            <person name="Ju Y.M."/>
            <person name="Slot J.C."/>
            <person name="Ahrendt S."/>
            <person name="Moore L.P."/>
            <person name="Eastman K.E."/>
            <person name="Scott K."/>
            <person name="Konkel Z."/>
            <person name="Mondo S.J."/>
            <person name="Kuo A."/>
            <person name="Hayes R.D."/>
            <person name="Haridas S."/>
            <person name="Andreopoulos B."/>
            <person name="Riley R."/>
            <person name="LaButti K."/>
            <person name="Pangilinan J."/>
            <person name="Lipzen A."/>
            <person name="Amirebrahimi M."/>
            <person name="Yan J."/>
            <person name="Adam C."/>
            <person name="Keymanesh K."/>
            <person name="Ng V."/>
            <person name="Louie K."/>
            <person name="Northen T."/>
            <person name="Drula E."/>
            <person name="Henrissat B."/>
            <person name="Hsieh H.M."/>
            <person name="Youens-Clark K."/>
            <person name="Lutzoni F."/>
            <person name="Miadlikowska J."/>
            <person name="Eastwood D.C."/>
            <person name="Hamelin R.C."/>
            <person name="Grigoriev I.V."/>
            <person name="U'Ren J.M."/>
        </authorList>
    </citation>
    <scope>NUCLEOTIDE SEQUENCE [LARGE SCALE GENOMIC DNA]</scope>
    <source>
        <strain evidence="1 2">CBS 119005</strain>
    </source>
</reference>
<keyword evidence="2" id="KW-1185">Reference proteome</keyword>
<comment type="caution">
    <text evidence="1">The sequence shown here is derived from an EMBL/GenBank/DDBJ whole genome shotgun (WGS) entry which is preliminary data.</text>
</comment>
<protein>
    <submittedName>
        <fullName evidence="1">PAXNEB protein-domain-containing protein</fullName>
    </submittedName>
</protein>
<evidence type="ECO:0000313" key="2">
    <source>
        <dbReference type="Proteomes" id="UP001497700"/>
    </source>
</evidence>
<accession>A0ACB9Z165</accession>
<evidence type="ECO:0000313" key="1">
    <source>
        <dbReference type="EMBL" id="KAI4864794.1"/>
    </source>
</evidence>
<gene>
    <name evidence="1" type="ORF">F4820DRAFT_458636</name>
</gene>
<organism evidence="1 2">
    <name type="scientific">Hypoxylon rubiginosum</name>
    <dbReference type="NCBI Taxonomy" id="110542"/>
    <lineage>
        <taxon>Eukaryota</taxon>
        <taxon>Fungi</taxon>
        <taxon>Dikarya</taxon>
        <taxon>Ascomycota</taxon>
        <taxon>Pezizomycotina</taxon>
        <taxon>Sordariomycetes</taxon>
        <taxon>Xylariomycetidae</taxon>
        <taxon>Xylariales</taxon>
        <taxon>Hypoxylaceae</taxon>
        <taxon>Hypoxylon</taxon>
    </lineage>
</organism>
<dbReference type="EMBL" id="MU393481">
    <property type="protein sequence ID" value="KAI4864794.1"/>
    <property type="molecule type" value="Genomic_DNA"/>
</dbReference>
<proteinExistence type="predicted"/>
<dbReference type="Proteomes" id="UP001497700">
    <property type="component" value="Unassembled WGS sequence"/>
</dbReference>